<evidence type="ECO:0000313" key="1">
    <source>
        <dbReference type="EMBL" id="MBP2387870.1"/>
    </source>
</evidence>
<dbReference type="RefSeq" id="WP_210000455.1">
    <property type="nucleotide sequence ID" value="NZ_BAAAJY010000001.1"/>
</dbReference>
<evidence type="ECO:0000313" key="2">
    <source>
        <dbReference type="Proteomes" id="UP001296993"/>
    </source>
</evidence>
<reference evidence="1 2" key="1">
    <citation type="submission" date="2021-03" db="EMBL/GenBank/DDBJ databases">
        <title>Sequencing the genomes of 1000 actinobacteria strains.</title>
        <authorList>
            <person name="Klenk H.-P."/>
        </authorList>
    </citation>
    <scope>NUCLEOTIDE SEQUENCE [LARGE SCALE GENOMIC DNA]</scope>
    <source>
        <strain evidence="1 2">DSM 15797</strain>
    </source>
</reference>
<proteinExistence type="predicted"/>
<dbReference type="InterPro" id="IPR012467">
    <property type="entry name" value="DUF1684"/>
</dbReference>
<dbReference type="EMBL" id="JAGIOF010000001">
    <property type="protein sequence ID" value="MBP2387870.1"/>
    <property type="molecule type" value="Genomic_DNA"/>
</dbReference>
<keyword evidence="2" id="KW-1185">Reference proteome</keyword>
<dbReference type="Proteomes" id="UP001296993">
    <property type="component" value="Unassembled WGS sequence"/>
</dbReference>
<sequence>MSAPAPAITAAEETDAAGFAAEWQAWHQQRLQVLASPHGFLAVTDLHWLTHEPTRFDGIPGQWWVSDDWLYVELATDESLLLNGKAVSGVQKLGSIAERDGFDLGHGETIIEAAKRGGKYILRPRHPQNPLLQDFNGVPAYTPDLRWRITGSYRRFETPRPTLVGAAVEGIEHIYEAPGKVVFELDGETHSLTAFNGHAEGTLNFLFTDATSGKTTYAANRSLAVATPTEDGIVVLDFNRAVNLPCAFTDLATCPLPPAENRLTVAIEAGEQTPFERSAN</sequence>
<accession>A0ABS4XHC3</accession>
<protein>
    <submittedName>
        <fullName evidence="1">Uncharacterized protein (DUF1684 family)</fullName>
    </submittedName>
</protein>
<name>A0ABS4XHC3_9MICC</name>
<gene>
    <name evidence="1" type="ORF">JOF47_003381</name>
</gene>
<dbReference type="Pfam" id="PF07920">
    <property type="entry name" value="DUF1684"/>
    <property type="match status" value="1"/>
</dbReference>
<organism evidence="1 2">
    <name type="scientific">Paeniglutamicibacter kerguelensis</name>
    <dbReference type="NCBI Taxonomy" id="254788"/>
    <lineage>
        <taxon>Bacteria</taxon>
        <taxon>Bacillati</taxon>
        <taxon>Actinomycetota</taxon>
        <taxon>Actinomycetes</taxon>
        <taxon>Micrococcales</taxon>
        <taxon>Micrococcaceae</taxon>
        <taxon>Paeniglutamicibacter</taxon>
    </lineage>
</organism>
<comment type="caution">
    <text evidence="1">The sequence shown here is derived from an EMBL/GenBank/DDBJ whole genome shotgun (WGS) entry which is preliminary data.</text>
</comment>
<dbReference type="PANTHER" id="PTHR41913:SF1">
    <property type="entry name" value="DUF1684 DOMAIN-CONTAINING PROTEIN"/>
    <property type="match status" value="1"/>
</dbReference>
<dbReference type="PANTHER" id="PTHR41913">
    <property type="entry name" value="DUF1684 DOMAIN-CONTAINING PROTEIN"/>
    <property type="match status" value="1"/>
</dbReference>